<dbReference type="EMBL" id="UZAD01013245">
    <property type="protein sequence ID" value="VDN92918.1"/>
    <property type="molecule type" value="Genomic_DNA"/>
</dbReference>
<reference evidence="9 10" key="2">
    <citation type="submission" date="2018-11" db="EMBL/GenBank/DDBJ databases">
        <authorList>
            <consortium name="Pathogen Informatics"/>
        </authorList>
    </citation>
    <scope>NUCLEOTIDE SEQUENCE [LARGE SCALE GENOMIC DNA]</scope>
</reference>
<dbReference type="Gene3D" id="3.30.300.110">
    <property type="entry name" value="Met-10+ protein-like domains"/>
    <property type="match status" value="1"/>
</dbReference>
<feature type="domain" description="SAM-dependent methyltransferase TRM5/TYW2-type" evidence="8">
    <location>
        <begin position="53"/>
        <end position="336"/>
    </location>
</feature>
<dbReference type="PANTHER" id="PTHR23245">
    <property type="entry name" value="TRNA METHYLTRANSFERASE"/>
    <property type="match status" value="1"/>
</dbReference>
<dbReference type="STRING" id="6280.A0A0N4TST3"/>
<proteinExistence type="predicted"/>
<dbReference type="PANTHER" id="PTHR23245:SF25">
    <property type="entry name" value="TRNA WYBUTOSINE-SYNTHESIZING PROTEIN 2 HOMOLOG"/>
    <property type="match status" value="1"/>
</dbReference>
<sequence length="466" mass="53574">MLVNSSRRQSVDQTIVHFSRTSTFGQLLDSLRNAASQMGIWNDEMHRDLPKRWEKHGNMIILPHNCFKHPNWRLMGPKLWEMVTELLNTRRLGKKRVIEGDEFHEPHIDLLYGKDGWVEHIDGDIRFLYDVTKCFFNVNNASEKQRISEFDCHQEVVTDMFAGIGYYTLPYLISAHAKHVYAIDWNEDAIEALKRSLQINCVQDRCTVIQGDSRKVTPQGVADRVNIGLLPSSRPYWLAACKCLKSTGGILHIHEAIRTSEQQSGSLEPSNKPAAYSKLIKNENATSMSEEIALHEVTDTTNICGENRTAMEKNDKNKIFFSKSIDNSAIQCEVLSFRVENFLETNTAKHDGTVKKRKFSRSATIIKEMESRILPNGQIDDHFKEEKWSTISHILQNFAMTCATNCTQYLNNIHDEKDKVWTCTILEVNTVKSYHMQTDHIVVDLLCRPEDEKVKHNELQTQGEYG</sequence>
<organism evidence="11">
    <name type="scientific">Brugia pahangi</name>
    <name type="common">Filarial nematode worm</name>
    <dbReference type="NCBI Taxonomy" id="6280"/>
    <lineage>
        <taxon>Eukaryota</taxon>
        <taxon>Metazoa</taxon>
        <taxon>Ecdysozoa</taxon>
        <taxon>Nematoda</taxon>
        <taxon>Chromadorea</taxon>
        <taxon>Rhabditida</taxon>
        <taxon>Spirurina</taxon>
        <taxon>Spiruromorpha</taxon>
        <taxon>Filarioidea</taxon>
        <taxon>Onchocercidae</taxon>
        <taxon>Brugia</taxon>
    </lineage>
</organism>
<protein>
    <recommendedName>
        <fullName evidence="2">tRNA(Phe) (4-demethylwyosine(37)-C(7)) aminocarboxypropyltransferase</fullName>
        <ecNumber evidence="2">2.5.1.114</ecNumber>
    </recommendedName>
</protein>
<keyword evidence="3" id="KW-0489">Methyltransferase</keyword>
<gene>
    <name evidence="9" type="ORF">BPAG_LOCUS11732</name>
</gene>
<dbReference type="InterPro" id="IPR029063">
    <property type="entry name" value="SAM-dependent_MTases_sf"/>
</dbReference>
<dbReference type="Pfam" id="PF25133">
    <property type="entry name" value="TYW2_N_2"/>
    <property type="match status" value="1"/>
</dbReference>
<dbReference type="Proteomes" id="UP000278627">
    <property type="component" value="Unassembled WGS sequence"/>
</dbReference>
<comment type="pathway">
    <text evidence="1">tRNA modification; wybutosine-tRNA(Phe) biosynthesis.</text>
</comment>
<dbReference type="GO" id="GO:0005737">
    <property type="term" value="C:cytoplasm"/>
    <property type="evidence" value="ECO:0007669"/>
    <property type="project" value="TreeGrafter"/>
</dbReference>
<evidence type="ECO:0000256" key="2">
    <source>
        <dbReference type="ARBA" id="ARBA00012265"/>
    </source>
</evidence>
<dbReference type="GO" id="GO:0030488">
    <property type="term" value="P:tRNA methylation"/>
    <property type="evidence" value="ECO:0007669"/>
    <property type="project" value="TreeGrafter"/>
</dbReference>
<dbReference type="WBParaSite" id="BPAG_0001177001-mRNA-1">
    <property type="protein sequence ID" value="BPAG_0001177001-mRNA-1"/>
    <property type="gene ID" value="BPAG_0001177001"/>
</dbReference>
<keyword evidence="6" id="KW-0819">tRNA processing</keyword>
<dbReference type="Gene3D" id="3.40.50.150">
    <property type="entry name" value="Vaccinia Virus protein VP39"/>
    <property type="match status" value="1"/>
</dbReference>
<evidence type="ECO:0000313" key="10">
    <source>
        <dbReference type="Proteomes" id="UP000278627"/>
    </source>
</evidence>
<dbReference type="PROSITE" id="PS51684">
    <property type="entry name" value="SAM_MT_TRM5_TYW2"/>
    <property type="match status" value="1"/>
</dbReference>
<comment type="catalytic activity">
    <reaction evidence="7">
        <text>4-demethylwyosine(37) in tRNA(Phe) + S-adenosyl-L-methionine = 4-demethyl-7-[(3S)-3-amino-3-carboxypropyl]wyosine(37) in tRNA(Phe) + S-methyl-5'-thioadenosine + H(+)</text>
        <dbReference type="Rhea" id="RHEA:36355"/>
        <dbReference type="Rhea" id="RHEA-COMP:10164"/>
        <dbReference type="Rhea" id="RHEA-COMP:10378"/>
        <dbReference type="ChEBI" id="CHEBI:15378"/>
        <dbReference type="ChEBI" id="CHEBI:17509"/>
        <dbReference type="ChEBI" id="CHEBI:59789"/>
        <dbReference type="ChEBI" id="CHEBI:64315"/>
        <dbReference type="ChEBI" id="CHEBI:73550"/>
        <dbReference type="EC" id="2.5.1.114"/>
    </reaction>
</comment>
<dbReference type="InterPro" id="IPR056743">
    <property type="entry name" value="TRM5-TYW2-like_MTfase"/>
</dbReference>
<evidence type="ECO:0000259" key="8">
    <source>
        <dbReference type="PROSITE" id="PS51684"/>
    </source>
</evidence>
<reference evidence="11" key="1">
    <citation type="submission" date="2017-02" db="UniProtKB">
        <authorList>
            <consortium name="WormBaseParasite"/>
        </authorList>
    </citation>
    <scope>IDENTIFICATION</scope>
</reference>
<evidence type="ECO:0000256" key="4">
    <source>
        <dbReference type="ARBA" id="ARBA00022679"/>
    </source>
</evidence>
<dbReference type="AlphaFoldDB" id="A0A0N4TST3"/>
<evidence type="ECO:0000313" key="11">
    <source>
        <dbReference type="WBParaSite" id="BPAG_0001177001-mRNA-1"/>
    </source>
</evidence>
<evidence type="ECO:0000256" key="5">
    <source>
        <dbReference type="ARBA" id="ARBA00022691"/>
    </source>
</evidence>
<keyword evidence="5" id="KW-0949">S-adenosyl-L-methionine</keyword>
<dbReference type="GO" id="GO:0031591">
    <property type="term" value="P:wybutosine biosynthetic process"/>
    <property type="evidence" value="ECO:0007669"/>
    <property type="project" value="TreeGrafter"/>
</dbReference>
<keyword evidence="10" id="KW-1185">Reference proteome</keyword>
<dbReference type="InterPro" id="IPR056744">
    <property type="entry name" value="TRM5/TYW2-like_N"/>
</dbReference>
<name>A0A0N4TST3_BRUPA</name>
<keyword evidence="4" id="KW-0808">Transferase</keyword>
<evidence type="ECO:0000256" key="7">
    <source>
        <dbReference type="ARBA" id="ARBA00049400"/>
    </source>
</evidence>
<dbReference type="GO" id="GO:0008175">
    <property type="term" value="F:tRNA methyltransferase activity"/>
    <property type="evidence" value="ECO:0007669"/>
    <property type="project" value="TreeGrafter"/>
</dbReference>
<evidence type="ECO:0000256" key="3">
    <source>
        <dbReference type="ARBA" id="ARBA00022603"/>
    </source>
</evidence>
<dbReference type="InterPro" id="IPR030382">
    <property type="entry name" value="MeTrfase_TRM5/TYW2"/>
</dbReference>
<evidence type="ECO:0000256" key="6">
    <source>
        <dbReference type="ARBA" id="ARBA00022694"/>
    </source>
</evidence>
<dbReference type="SUPFAM" id="SSF53335">
    <property type="entry name" value="S-adenosyl-L-methionine-dependent methyltransferases"/>
    <property type="match status" value="1"/>
</dbReference>
<accession>A0A0N4TST3</accession>
<dbReference type="FunFam" id="3.40.50.150:FF:000131">
    <property type="entry name" value="tRNA wybutosine-synthesizing protein 2/3/4"/>
    <property type="match status" value="1"/>
</dbReference>
<dbReference type="GO" id="GO:0102522">
    <property type="term" value="F:tRNA 4-demethylwyosine alpha-amino-alpha-carboxypropyltransferase activity"/>
    <property type="evidence" value="ECO:0007669"/>
    <property type="project" value="UniProtKB-EC"/>
</dbReference>
<dbReference type="Pfam" id="PF02475">
    <property type="entry name" value="TRM5-TYW2_MTfase"/>
    <property type="match status" value="1"/>
</dbReference>
<evidence type="ECO:0000256" key="1">
    <source>
        <dbReference type="ARBA" id="ARBA00004797"/>
    </source>
</evidence>
<dbReference type="CDD" id="cd02440">
    <property type="entry name" value="AdoMet_MTases"/>
    <property type="match status" value="1"/>
</dbReference>
<evidence type="ECO:0000313" key="9">
    <source>
        <dbReference type="EMBL" id="VDN92918.1"/>
    </source>
</evidence>
<dbReference type="EC" id="2.5.1.114" evidence="2"/>